<dbReference type="Gene3D" id="2.60.40.10">
    <property type="entry name" value="Immunoglobulins"/>
    <property type="match status" value="1"/>
</dbReference>
<dbReference type="InterPro" id="IPR001314">
    <property type="entry name" value="Peptidase_S1A"/>
</dbReference>
<accession>A0ABU1AUS6</accession>
<dbReference type="InterPro" id="IPR033116">
    <property type="entry name" value="TRYPSIN_SER"/>
</dbReference>
<dbReference type="InterPro" id="IPR009003">
    <property type="entry name" value="Peptidase_S1_PA"/>
</dbReference>
<proteinExistence type="predicted"/>
<dbReference type="SUPFAM" id="SSF50494">
    <property type="entry name" value="Trypsin-like serine proteases"/>
    <property type="match status" value="1"/>
</dbReference>
<keyword evidence="2 5" id="KW-0378">Hydrolase</keyword>
<keyword evidence="6" id="KW-1185">Reference proteome</keyword>
<keyword evidence="2" id="KW-0645">Protease</keyword>
<dbReference type="RefSeq" id="WP_308950263.1">
    <property type="nucleotide sequence ID" value="NZ_JARXHW010000021.1"/>
</dbReference>
<dbReference type="Proteomes" id="UP001225316">
    <property type="component" value="Unassembled WGS sequence"/>
</dbReference>
<evidence type="ECO:0000313" key="6">
    <source>
        <dbReference type="Proteomes" id="UP001225316"/>
    </source>
</evidence>
<dbReference type="GO" id="GO:0016787">
    <property type="term" value="F:hydrolase activity"/>
    <property type="evidence" value="ECO:0007669"/>
    <property type="project" value="UniProtKB-KW"/>
</dbReference>
<name>A0ABU1AUS6_9BACT</name>
<evidence type="ECO:0000256" key="3">
    <source>
        <dbReference type="SAM" id="SignalP"/>
    </source>
</evidence>
<dbReference type="InterPro" id="IPR013320">
    <property type="entry name" value="ConA-like_dom_sf"/>
</dbReference>
<dbReference type="PROSITE" id="PS50240">
    <property type="entry name" value="TRYPSIN_DOM"/>
    <property type="match status" value="1"/>
</dbReference>
<dbReference type="PROSITE" id="PS00134">
    <property type="entry name" value="TRYPSIN_HIS"/>
    <property type="match status" value="1"/>
</dbReference>
<feature type="domain" description="Peptidase S1" evidence="4">
    <location>
        <begin position="60"/>
        <end position="279"/>
    </location>
</feature>
<gene>
    <name evidence="5" type="ORF">QEH52_10365</name>
</gene>
<dbReference type="SUPFAM" id="SSF49299">
    <property type="entry name" value="PKD domain"/>
    <property type="match status" value="1"/>
</dbReference>
<evidence type="ECO:0000313" key="5">
    <source>
        <dbReference type="EMBL" id="MDQ8207916.1"/>
    </source>
</evidence>
<dbReference type="Gene3D" id="2.60.120.200">
    <property type="match status" value="2"/>
</dbReference>
<comment type="caution">
    <text evidence="5">The sequence shown here is derived from an EMBL/GenBank/DDBJ whole genome shotgun (WGS) entry which is preliminary data.</text>
</comment>
<evidence type="ECO:0000256" key="2">
    <source>
        <dbReference type="RuleBase" id="RU363034"/>
    </source>
</evidence>
<feature type="signal peptide" evidence="3">
    <location>
        <begin position="1"/>
        <end position="30"/>
    </location>
</feature>
<dbReference type="InterPro" id="IPR035986">
    <property type="entry name" value="PKD_dom_sf"/>
</dbReference>
<evidence type="ECO:0000259" key="4">
    <source>
        <dbReference type="PROSITE" id="PS50240"/>
    </source>
</evidence>
<dbReference type="PROSITE" id="PS00135">
    <property type="entry name" value="TRYPSIN_SER"/>
    <property type="match status" value="1"/>
</dbReference>
<dbReference type="Gene3D" id="2.40.10.10">
    <property type="entry name" value="Trypsin-like serine proteases"/>
    <property type="match status" value="1"/>
</dbReference>
<protein>
    <submittedName>
        <fullName evidence="5">Trypsin-like serine protease</fullName>
        <ecNumber evidence="5">3.4.21.-</ecNumber>
    </submittedName>
</protein>
<dbReference type="Pfam" id="PF00089">
    <property type="entry name" value="Trypsin"/>
    <property type="match status" value="1"/>
</dbReference>
<dbReference type="InterPro" id="IPR013783">
    <property type="entry name" value="Ig-like_fold"/>
</dbReference>
<keyword evidence="1" id="KW-1015">Disulfide bond</keyword>
<keyword evidence="2" id="KW-0720">Serine protease</keyword>
<dbReference type="EMBL" id="JARXHW010000021">
    <property type="protein sequence ID" value="MDQ8207916.1"/>
    <property type="molecule type" value="Genomic_DNA"/>
</dbReference>
<feature type="chain" id="PRO_5045174020" evidence="3">
    <location>
        <begin position="31"/>
        <end position="1313"/>
    </location>
</feature>
<evidence type="ECO:0000256" key="1">
    <source>
        <dbReference type="ARBA" id="ARBA00023157"/>
    </source>
</evidence>
<dbReference type="PRINTS" id="PR00722">
    <property type="entry name" value="CHYMOTRYPSIN"/>
</dbReference>
<dbReference type="InterPro" id="IPR001254">
    <property type="entry name" value="Trypsin_dom"/>
</dbReference>
<dbReference type="EC" id="3.4.21.-" evidence="5"/>
<dbReference type="SUPFAM" id="SSF49899">
    <property type="entry name" value="Concanavalin A-like lectins/glucanases"/>
    <property type="match status" value="1"/>
</dbReference>
<dbReference type="InterPro" id="IPR043504">
    <property type="entry name" value="Peptidase_S1_PA_chymotrypsin"/>
</dbReference>
<reference evidence="5 6" key="1">
    <citation type="submission" date="2023-04" db="EMBL/GenBank/DDBJ databases">
        <title>A novel bacteria isolated from coastal sediment.</title>
        <authorList>
            <person name="Liu X.-J."/>
            <person name="Du Z.-J."/>
        </authorList>
    </citation>
    <scope>NUCLEOTIDE SEQUENCE [LARGE SCALE GENOMIC DNA]</scope>
    <source>
        <strain evidence="5 6">SDUM461003</strain>
    </source>
</reference>
<dbReference type="InterPro" id="IPR018114">
    <property type="entry name" value="TRYPSIN_HIS"/>
</dbReference>
<organism evidence="5 6">
    <name type="scientific">Thalassobacterium maritimum</name>
    <dbReference type="NCBI Taxonomy" id="3041265"/>
    <lineage>
        <taxon>Bacteria</taxon>
        <taxon>Pseudomonadati</taxon>
        <taxon>Verrucomicrobiota</taxon>
        <taxon>Opitutia</taxon>
        <taxon>Puniceicoccales</taxon>
        <taxon>Coraliomargaritaceae</taxon>
        <taxon>Thalassobacterium</taxon>
    </lineage>
</organism>
<keyword evidence="3" id="KW-0732">Signal</keyword>
<sequence>MNSMFRSFQNFRTCFAVLSLLFCFVLSAHAVLRHPGMTDAEALALGALPQFESKAYVSGCSAAMLNSEWAVSAAHCISLEDEQRVTMSYKTNGGSTTVAGTAYRVQSGDGGYDDVMLIHLDTPITAAVAWVAPYDRFDEYEQLGWQVGRGTSGALGVNTTSDNQFRAMTQRIISTILDEASIIPQHIYYNYNNPNVTSPNEYATRFEGGTGPGDSGGPLYVYSRGRYFNASVVSGPQNGSYRNGRLSTHGAAMLARSGLKFAYPQALTPQAVWVAEDLEASVANLNTVTTWTDRLNGLTFSNASDGGAGAPVFVASASPTGLASVRLDGDDALGLSLAENPFNGTTAMSIAIVVKSSGGNAGLETDDFGTSGLLDASVAGSDLGWGLSMATNGRFGWSIEDLDRSVDALFRGDTGNGSAAEGEWHVVVATWDGSEIALDNAGDERNMKLFVDSLAQSKTTQAANHFNIGRAVSSLVLGKSLTNTVGGFQGEIAEIRLYTGELQLHEVDRLLTSLRERYVSGSLGVSFERPWSSKISIPAGQSLRTRGLLTGGGTSMVWELESGPAPVTFSNVTSPDTEITFEAVGTHVLRAVVSDGVSVGTTDLTVEVTVPGELPTTSSDAVTGNWISSDVGRVNVVGSHSEAAGVFTVNGSGQGVGVGEGQTYDEGRFVWKAVAGDFDWIARLDSLTDASGPTRAGLMVRGGPGATDAAAFVGFAPNGTVYVLGRRDGGWYAELSSDAGLGLSFPVYLKLERRGETVAAFVSSDGVTYSAIESELTVALPGVARVGMFVTSGHESTTVAGQFSELSLLQTSFASTTALSVLSAQQLGGVIDLDPSSSGTDEPWLSVDLTNGSSVANVYQTYVRHRQTSRATLTEGGNYWASLSADDGNALTVTSRVIETVYNTRYEFNTASDTEGWNGNNVTDLTSDGSSLTGTASSDDPQINITGLSLDGTLHTQVAVRMKATVAAPIQLFWGREGAGGFAAARSLLLDYTEVGAFQTIIFDMEDVDEWDGESITALRLDPLNGSVNGQSFEIDFVEISDGRAIRQAPAYHFDVGGDSEGWKFTKDIASTYVIGGALQGTTTGNDSVLTRSGVDFDADGVDSVLLRIRSSVSGVAEFFWGTTDTPAFSAARKVSASYMGDGSYQVLRLPLAGNAEWDGTSLQNIRLDPSNQSGAVFAIDTILFSDGDGDQDGMPDTFELANNLNPLASEDAMLDADGDGVSNLGEYIAGTDPTDGSDRFTSSFVYTDGVAFELNFSGKSGRSYRLMRKLHLSDANWVEVDSLGALGSDQSVHLSDSSSFDQAFYMVEISFL</sequence>